<keyword evidence="1" id="KW-0472">Membrane</keyword>
<evidence type="ECO:0000256" key="1">
    <source>
        <dbReference type="SAM" id="Phobius"/>
    </source>
</evidence>
<evidence type="ECO:0000313" key="2">
    <source>
        <dbReference type="EMBL" id="TFU14675.1"/>
    </source>
</evidence>
<dbReference type="EMBL" id="SKBL01000028">
    <property type="protein sequence ID" value="TFU14675.1"/>
    <property type="molecule type" value="Genomic_DNA"/>
</dbReference>
<sequence>MDPVLGFLGSVVGGVFSFLGVSRQAEAAEEIARSRERSVRNLVDAVIVQWHELGRMAEAQQGAARDAVYWQQATQRTRIYYNFKAVQSAQGIALLAAGAGLVALGVYLGVKE</sequence>
<name>A0ABY2K7Y9_9DEIN</name>
<dbReference type="RefSeq" id="WP_135343931.1">
    <property type="nucleotide sequence ID" value="NZ_ML214263.1"/>
</dbReference>
<keyword evidence="1" id="KW-1133">Transmembrane helix</keyword>
<comment type="caution">
    <text evidence="2">The sequence shown here is derived from an EMBL/GenBank/DDBJ whole genome shotgun (WGS) entry which is preliminary data.</text>
</comment>
<gene>
    <name evidence="2" type="ORF">E0489_11675</name>
</gene>
<proteinExistence type="predicted"/>
<reference evidence="2 3" key="1">
    <citation type="submission" date="2019-03" db="EMBL/GenBank/DDBJ databases">
        <title>Thermus tengchongensis species for the arsenic transformation mechanism.</title>
        <authorList>
            <person name="Yuan G.C."/>
        </authorList>
    </citation>
    <scope>NUCLEOTIDE SEQUENCE [LARGE SCALE GENOMIC DNA]</scope>
    <source>
        <strain evidence="2 3">15Y</strain>
    </source>
</reference>
<feature type="transmembrane region" description="Helical" evidence="1">
    <location>
        <begin position="91"/>
        <end position="110"/>
    </location>
</feature>
<keyword evidence="3" id="KW-1185">Reference proteome</keyword>
<evidence type="ECO:0000313" key="3">
    <source>
        <dbReference type="Proteomes" id="UP000297244"/>
    </source>
</evidence>
<dbReference type="Proteomes" id="UP000297244">
    <property type="component" value="Unassembled WGS sequence"/>
</dbReference>
<accession>A0ABY2K7Y9</accession>
<organism evidence="2 3">
    <name type="scientific">Thermus tengchongensis</name>
    <dbReference type="NCBI Taxonomy" id="1214928"/>
    <lineage>
        <taxon>Bacteria</taxon>
        <taxon>Thermotogati</taxon>
        <taxon>Deinococcota</taxon>
        <taxon>Deinococci</taxon>
        <taxon>Thermales</taxon>
        <taxon>Thermaceae</taxon>
        <taxon>Thermus</taxon>
    </lineage>
</organism>
<protein>
    <submittedName>
        <fullName evidence="2">Uncharacterized protein</fullName>
    </submittedName>
</protein>
<keyword evidence="1" id="KW-0812">Transmembrane</keyword>